<proteinExistence type="predicted"/>
<reference evidence="2 3" key="1">
    <citation type="submission" date="2018-03" db="EMBL/GenBank/DDBJ databases">
        <title>Massilia armeniaca sp. nov., isolated from desert soil.</title>
        <authorList>
            <person name="Huang H."/>
            <person name="Ren M."/>
        </authorList>
    </citation>
    <scope>NUCLEOTIDE SEQUENCE [LARGE SCALE GENOMIC DNA]</scope>
    <source>
        <strain evidence="2 3">ZMN-3</strain>
    </source>
</reference>
<dbReference type="EMBL" id="CP028324">
    <property type="protein sequence ID" value="AVR97764.1"/>
    <property type="molecule type" value="Genomic_DNA"/>
</dbReference>
<dbReference type="Gene3D" id="2.160.20.120">
    <property type="match status" value="1"/>
</dbReference>
<dbReference type="Proteomes" id="UP000240505">
    <property type="component" value="Chromosome"/>
</dbReference>
<evidence type="ECO:0000259" key="1">
    <source>
        <dbReference type="Pfam" id="PF10988"/>
    </source>
</evidence>
<evidence type="ECO:0000313" key="2">
    <source>
        <dbReference type="EMBL" id="AVR97764.1"/>
    </source>
</evidence>
<evidence type="ECO:0000313" key="3">
    <source>
        <dbReference type="Proteomes" id="UP000240505"/>
    </source>
</evidence>
<dbReference type="InterPro" id="IPR021255">
    <property type="entry name" value="DUF2807"/>
</dbReference>
<dbReference type="OrthoDB" id="8706990at2"/>
<name>A0A2R4CDN3_9BURK</name>
<dbReference type="AlphaFoldDB" id="A0A2R4CDN3"/>
<protein>
    <submittedName>
        <fullName evidence="2">DUF2807 domain-containing protein</fullName>
    </submittedName>
</protein>
<sequence length="257" mass="27368">MTHTIHFAALIRTLFLGLLWLCPALARADEGSETRPVDARVERVKLDGIIDLRIRQGSVASLRISGDRRFLDKVTCVQSGDTLQLDTDIQGARLGRPSLRADLVLPQLRELVSEGLGASEVSGFSGDELDVTLDGAGSMKLVTGYRRLRANLGGVGSMNVWVRDADEVALDLRGAGYVTIGGRSRLLRASLGGLGGLNAQQFDADSVDIDLSGLGNATVNARTNLSLDLSGLGSVTVYGKPLNRKVSVDGLGRVSWK</sequence>
<feature type="domain" description="Putative auto-transporter adhesin head GIN" evidence="1">
    <location>
        <begin position="43"/>
        <end position="241"/>
    </location>
</feature>
<dbReference type="RefSeq" id="WP_107143104.1">
    <property type="nucleotide sequence ID" value="NZ_CP028324.1"/>
</dbReference>
<dbReference type="Pfam" id="PF10988">
    <property type="entry name" value="DUF2807"/>
    <property type="match status" value="1"/>
</dbReference>
<organism evidence="2 3">
    <name type="scientific">Pseudoduganella armeniaca</name>
    <dbReference type="NCBI Taxonomy" id="2072590"/>
    <lineage>
        <taxon>Bacteria</taxon>
        <taxon>Pseudomonadati</taxon>
        <taxon>Pseudomonadota</taxon>
        <taxon>Betaproteobacteria</taxon>
        <taxon>Burkholderiales</taxon>
        <taxon>Oxalobacteraceae</taxon>
        <taxon>Telluria group</taxon>
        <taxon>Pseudoduganella</taxon>
    </lineage>
</organism>
<accession>A0A2R4CDN3</accession>
<dbReference type="KEGG" id="masz:C9I28_20605"/>
<gene>
    <name evidence="2" type="ORF">C9I28_20605</name>
</gene>
<keyword evidence="3" id="KW-1185">Reference proteome</keyword>